<comment type="cofactor">
    <cofactor evidence="1 8 10">
        <name>pyridoxal 5'-phosphate</name>
        <dbReference type="ChEBI" id="CHEBI:597326"/>
    </cofactor>
</comment>
<dbReference type="GO" id="GO:0019265">
    <property type="term" value="P:glycine biosynthetic process, by transamination of glyoxylate"/>
    <property type="evidence" value="ECO:0007669"/>
    <property type="project" value="TreeGrafter"/>
</dbReference>
<protein>
    <recommendedName>
        <fullName evidence="6">Tritium exchange subunit</fullName>
    </recommendedName>
</protein>
<evidence type="ECO:0000256" key="3">
    <source>
        <dbReference type="ARBA" id="ARBA00011771"/>
    </source>
</evidence>
<dbReference type="InterPro" id="IPR020578">
    <property type="entry name" value="Aminotrans_V_PyrdxlP_BS"/>
</dbReference>
<evidence type="ECO:0000313" key="12">
    <source>
        <dbReference type="EMBL" id="GBR74464.1"/>
    </source>
</evidence>
<dbReference type="GO" id="GO:0008453">
    <property type="term" value="F:alanine-glyoxylate transaminase activity"/>
    <property type="evidence" value="ECO:0007669"/>
    <property type="project" value="TreeGrafter"/>
</dbReference>
<evidence type="ECO:0000256" key="9">
    <source>
        <dbReference type="RuleBase" id="RU004075"/>
    </source>
</evidence>
<proteinExistence type="inferred from homology"/>
<gene>
    <name evidence="12" type="ORF">NO1_1634</name>
</gene>
<accession>A0A388TD57</accession>
<evidence type="ECO:0000256" key="4">
    <source>
        <dbReference type="ARBA" id="ARBA00022898"/>
    </source>
</evidence>
<dbReference type="AlphaFoldDB" id="A0A388TD57"/>
<name>A0A388TD57_TERA1</name>
<keyword evidence="12" id="KW-0032">Aminotransferase</keyword>
<dbReference type="InterPro" id="IPR015424">
    <property type="entry name" value="PyrdxlP-dep_Trfase"/>
</dbReference>
<dbReference type="InterPro" id="IPR015421">
    <property type="entry name" value="PyrdxlP-dep_Trfase_major"/>
</dbReference>
<dbReference type="PROSITE" id="PS00595">
    <property type="entry name" value="AA_TRANSFER_CLASS_5"/>
    <property type="match status" value="1"/>
</dbReference>
<evidence type="ECO:0000259" key="11">
    <source>
        <dbReference type="Pfam" id="PF00266"/>
    </source>
</evidence>
<feature type="domain" description="Aminotransferase class V" evidence="11">
    <location>
        <begin position="25"/>
        <end position="331"/>
    </location>
</feature>
<keyword evidence="4 8" id="KW-0663">Pyridoxal phosphate</keyword>
<dbReference type="InterPro" id="IPR000192">
    <property type="entry name" value="Aminotrans_V_dom"/>
</dbReference>
<comment type="function">
    <text evidence="5">Soluble hydrogenase catalyzes both production and consumption of hydrogen from suitable artificial electron donors or acceptors. This subunit catalyzes the tritium-exchange activity.</text>
</comment>
<evidence type="ECO:0000256" key="8">
    <source>
        <dbReference type="PIRSR" id="PIRSR000524-50"/>
    </source>
</evidence>
<dbReference type="SUPFAM" id="SSF53383">
    <property type="entry name" value="PLP-dependent transferases"/>
    <property type="match status" value="1"/>
</dbReference>
<evidence type="ECO:0000256" key="7">
    <source>
        <dbReference type="PIRSR" id="PIRSR000524-1"/>
    </source>
</evidence>
<comment type="caution">
    <text evidence="12">The sequence shown here is derived from an EMBL/GenBank/DDBJ whole genome shotgun (WGS) entry which is preliminary data.</text>
</comment>
<dbReference type="InterPro" id="IPR015422">
    <property type="entry name" value="PyrdxlP-dep_Trfase_small"/>
</dbReference>
<dbReference type="PANTHER" id="PTHR21152:SF40">
    <property type="entry name" value="ALANINE--GLYOXYLATE AMINOTRANSFERASE"/>
    <property type="match status" value="1"/>
</dbReference>
<evidence type="ECO:0000313" key="13">
    <source>
        <dbReference type="Proteomes" id="UP000269352"/>
    </source>
</evidence>
<evidence type="ECO:0000256" key="10">
    <source>
        <dbReference type="RuleBase" id="RU004504"/>
    </source>
</evidence>
<dbReference type="InterPro" id="IPR024169">
    <property type="entry name" value="SP_NH2Trfase/AEP_transaminase"/>
</dbReference>
<dbReference type="FunFam" id="3.90.1150.10:FF:000031">
    <property type="entry name" value="Serine--glyoxylate aminotransferase"/>
    <property type="match status" value="1"/>
</dbReference>
<feature type="binding site" evidence="7">
    <location>
        <position position="340"/>
    </location>
    <ligand>
        <name>substrate</name>
    </ligand>
</feature>
<dbReference type="PIRSF" id="PIRSF000524">
    <property type="entry name" value="SPT"/>
    <property type="match status" value="1"/>
</dbReference>
<keyword evidence="13" id="KW-1185">Reference proteome</keyword>
<evidence type="ECO:0000256" key="5">
    <source>
        <dbReference type="ARBA" id="ARBA00054899"/>
    </source>
</evidence>
<dbReference type="EMBL" id="BGZN01000047">
    <property type="protein sequence ID" value="GBR74464.1"/>
    <property type="molecule type" value="Genomic_DNA"/>
</dbReference>
<dbReference type="Gene3D" id="3.40.640.10">
    <property type="entry name" value="Type I PLP-dependent aspartate aminotransferase-like (Major domain)"/>
    <property type="match status" value="1"/>
</dbReference>
<evidence type="ECO:0000256" key="2">
    <source>
        <dbReference type="ARBA" id="ARBA00009236"/>
    </source>
</evidence>
<organism evidence="12 13">
    <name type="scientific">Termititenax aidoneus</name>
    <dbReference type="NCBI Taxonomy" id="2218524"/>
    <lineage>
        <taxon>Bacteria</taxon>
        <taxon>Bacillati</taxon>
        <taxon>Candidatus Margulisiibacteriota</taxon>
        <taxon>Candidatus Termititenacia</taxon>
        <taxon>Candidatus Termititenacales</taxon>
        <taxon>Candidatus Termititenacaceae</taxon>
        <taxon>Candidatus Termititenax</taxon>
    </lineage>
</organism>
<sequence length="388" mass="41599">MKKYVSELLMIPGPTPVPNQIALAAAKDMMSHRGGVFKKLMLDLTAKLQTLLQTKNEVVVLSASGTGGMEAAVSSCFCRGDKVLIAAVGNFGKRWIKLAKVYGLEAEVLEYAYGQAVDPSAVKALLAKDTEKEIKGVFFQMNETSTAVLNDVEEIAKVVKAHGALIVVDAISGFLASDLKIDEWGLDVVIAGSQKAFMLPPGLAVVAVSEKAKKAIETSDLPHFYLSLKAALKQAAEGQTPYTPAVSLIYQLVESVNLLAEEGLDSIFDRHERLMKAVRSALRSLGLKLLNENDGTASRAVTAVYPPGNLNADEIRKKMKDDWGIALANGQDELKGKIFRIGHLGFIDPKDVLAVIACLEIVLSQLGMPGIQWGKGVQAAQNVLAKGD</sequence>
<feature type="modified residue" description="N6-(pyridoxal phosphate)lysine" evidence="8">
    <location>
        <position position="195"/>
    </location>
</feature>
<reference evidence="12 13" key="1">
    <citation type="journal article" date="2019" name="ISME J.">
        <title>Genome analyses of uncultured TG2/ZB3 bacteria in 'Margulisbacteria' specifically attached to ectosymbiotic spirochetes of protists in the termite gut.</title>
        <authorList>
            <person name="Utami Y.D."/>
            <person name="Kuwahara H."/>
            <person name="Igai K."/>
            <person name="Murakami T."/>
            <person name="Sugaya K."/>
            <person name="Morikawa T."/>
            <person name="Nagura Y."/>
            <person name="Yuki M."/>
            <person name="Deevong P."/>
            <person name="Inoue T."/>
            <person name="Kihara K."/>
            <person name="Lo N."/>
            <person name="Yamada A."/>
            <person name="Ohkuma M."/>
            <person name="Hongoh Y."/>
        </authorList>
    </citation>
    <scope>NUCLEOTIDE SEQUENCE [LARGE SCALE GENOMIC DNA]</scope>
    <source>
        <strain evidence="12">NkOx7-01</strain>
    </source>
</reference>
<dbReference type="Gene3D" id="3.90.1150.10">
    <property type="entry name" value="Aspartate Aminotransferase, domain 1"/>
    <property type="match status" value="1"/>
</dbReference>
<dbReference type="Pfam" id="PF00266">
    <property type="entry name" value="Aminotran_5"/>
    <property type="match status" value="1"/>
</dbReference>
<evidence type="ECO:0000256" key="6">
    <source>
        <dbReference type="ARBA" id="ARBA00079151"/>
    </source>
</evidence>
<dbReference type="Proteomes" id="UP000269352">
    <property type="component" value="Unassembled WGS sequence"/>
</dbReference>
<evidence type="ECO:0000256" key="1">
    <source>
        <dbReference type="ARBA" id="ARBA00001933"/>
    </source>
</evidence>
<dbReference type="PANTHER" id="PTHR21152">
    <property type="entry name" value="AMINOTRANSFERASE CLASS V"/>
    <property type="match status" value="1"/>
</dbReference>
<keyword evidence="12" id="KW-0808">Transferase</keyword>
<dbReference type="FunFam" id="3.40.640.10:FF:000054">
    <property type="entry name" value="Serine--glyoxylate aminotransferase"/>
    <property type="match status" value="1"/>
</dbReference>
<dbReference type="GO" id="GO:0004760">
    <property type="term" value="F:L-serine-pyruvate transaminase activity"/>
    <property type="evidence" value="ECO:0007669"/>
    <property type="project" value="TreeGrafter"/>
</dbReference>
<comment type="similarity">
    <text evidence="2 9">Belongs to the class-V pyridoxal-phosphate-dependent aminotransferase family.</text>
</comment>
<comment type="subunit">
    <text evidence="3">Heterodimer of a large and a small subunit.</text>
</comment>